<comment type="caution">
    <text evidence="2">The sequence shown here is derived from an EMBL/GenBank/DDBJ whole genome shotgun (WGS) entry which is preliminary data.</text>
</comment>
<dbReference type="OrthoDB" id="6441194at2759"/>
<evidence type="ECO:0008006" key="4">
    <source>
        <dbReference type="Google" id="ProtNLM"/>
    </source>
</evidence>
<dbReference type="EMBL" id="BMAV01023817">
    <property type="protein sequence ID" value="GFY80141.1"/>
    <property type="molecule type" value="Genomic_DNA"/>
</dbReference>
<feature type="transmembrane region" description="Helical" evidence="1">
    <location>
        <begin position="155"/>
        <end position="177"/>
    </location>
</feature>
<gene>
    <name evidence="2" type="primary">AVEN_247496_1</name>
    <name evidence="2" type="ORF">TNIN_201601</name>
</gene>
<dbReference type="AlphaFoldDB" id="A0A8X6YVL3"/>
<reference evidence="2" key="1">
    <citation type="submission" date="2020-08" db="EMBL/GenBank/DDBJ databases">
        <title>Multicomponent nature underlies the extraordinary mechanical properties of spider dragline silk.</title>
        <authorList>
            <person name="Kono N."/>
            <person name="Nakamura H."/>
            <person name="Mori M."/>
            <person name="Yoshida Y."/>
            <person name="Ohtoshi R."/>
            <person name="Malay A.D."/>
            <person name="Moran D.A.P."/>
            <person name="Tomita M."/>
            <person name="Numata K."/>
            <person name="Arakawa K."/>
        </authorList>
    </citation>
    <scope>NUCLEOTIDE SEQUENCE</scope>
</reference>
<organism evidence="2 3">
    <name type="scientific">Trichonephila inaurata madagascariensis</name>
    <dbReference type="NCBI Taxonomy" id="2747483"/>
    <lineage>
        <taxon>Eukaryota</taxon>
        <taxon>Metazoa</taxon>
        <taxon>Ecdysozoa</taxon>
        <taxon>Arthropoda</taxon>
        <taxon>Chelicerata</taxon>
        <taxon>Arachnida</taxon>
        <taxon>Araneae</taxon>
        <taxon>Araneomorphae</taxon>
        <taxon>Entelegynae</taxon>
        <taxon>Araneoidea</taxon>
        <taxon>Nephilidae</taxon>
        <taxon>Trichonephila</taxon>
        <taxon>Trichonephila inaurata</taxon>
    </lineage>
</organism>
<evidence type="ECO:0000256" key="1">
    <source>
        <dbReference type="SAM" id="Phobius"/>
    </source>
</evidence>
<evidence type="ECO:0000313" key="2">
    <source>
        <dbReference type="EMBL" id="GFY80141.1"/>
    </source>
</evidence>
<feature type="transmembrane region" description="Helical" evidence="1">
    <location>
        <begin position="264"/>
        <end position="282"/>
    </location>
</feature>
<keyword evidence="3" id="KW-1185">Reference proteome</keyword>
<keyword evidence="1" id="KW-1133">Transmembrane helix</keyword>
<sequence>MSVVTVIQWFGFAPEQKTSFTTSFINLVLQFSMVVMYVDVIVMFIVGVSIDNFLFKIVLEKIYSISCSMIVLGLLLRKRRPLAALLKKTSFICHPNTERKINIITGSFWMLLFSYGAMFLFISKYSGDDYAFVFFFYKIPMESEVLKYLITYSKAFLYFFFYPTFPNITILVFCTLCHRCSHSLRNLSKELEKCPPKAFTVDVQIKYLKCRRKIVKLLQKTQDIFSLITFVICSASFSCCFAMLGQLIFYSFKHSGLSFLSDTIFNSVSALLSLTVLFWIPGEVPIEMEKLSHAARKKYELRASFGIGSENPSIERALCEEKAFVLSGFNLVHFTKESVLTVMGTILTYGLLLTTLDLQSFPKSSDT</sequence>
<proteinExistence type="predicted"/>
<protein>
    <recommendedName>
        <fullName evidence="4">Gustatory receptor</fullName>
    </recommendedName>
</protein>
<feature type="transmembrane region" description="Helical" evidence="1">
    <location>
        <begin position="27"/>
        <end position="50"/>
    </location>
</feature>
<name>A0A8X6YVL3_9ARAC</name>
<keyword evidence="1" id="KW-0472">Membrane</keyword>
<evidence type="ECO:0000313" key="3">
    <source>
        <dbReference type="Proteomes" id="UP000886998"/>
    </source>
</evidence>
<feature type="transmembrane region" description="Helical" evidence="1">
    <location>
        <begin position="101"/>
        <end position="122"/>
    </location>
</feature>
<keyword evidence="1" id="KW-0812">Transmembrane</keyword>
<dbReference type="Proteomes" id="UP000886998">
    <property type="component" value="Unassembled WGS sequence"/>
</dbReference>
<feature type="transmembrane region" description="Helical" evidence="1">
    <location>
        <begin position="62"/>
        <end position="80"/>
    </location>
</feature>
<accession>A0A8X6YVL3</accession>
<feature type="transmembrane region" description="Helical" evidence="1">
    <location>
        <begin position="224"/>
        <end position="252"/>
    </location>
</feature>